<sequence>MRMKKEMSLFYMKNPMKFLPTLLIAILFSACETGTKAESQPQDEIAAIANPSEIDSVKRLIESSFEGIWSELDTSRIKTFHTEDFILLEAGMVWNNDSIANYLLDEQKRMLEGKYQRLNRFKYVKAVQSPGNIWVAYQNYGTWVQGSDTLGTAQWLESAIAVKENGQWKLQQLHSTPIQR</sequence>
<dbReference type="EMBL" id="JAUDUY010000003">
    <property type="protein sequence ID" value="MDM9631563.1"/>
    <property type="molecule type" value="Genomic_DNA"/>
</dbReference>
<dbReference type="PROSITE" id="PS51257">
    <property type="entry name" value="PROKAR_LIPOPROTEIN"/>
    <property type="match status" value="1"/>
</dbReference>
<name>A0ABT7WF59_9FLAO</name>
<evidence type="ECO:0008006" key="3">
    <source>
        <dbReference type="Google" id="ProtNLM"/>
    </source>
</evidence>
<dbReference type="SUPFAM" id="SSF54427">
    <property type="entry name" value="NTF2-like"/>
    <property type="match status" value="1"/>
</dbReference>
<reference evidence="1" key="1">
    <citation type="submission" date="2023-06" db="EMBL/GenBank/DDBJ databases">
        <title>Robiginitalea aurantiacus sp. nov. and Algoriphagus sediminis sp. nov., isolated from coastal sediment.</title>
        <authorList>
            <person name="Zhou Z.Y."/>
            <person name="An J."/>
            <person name="Jia Y.W."/>
            <person name="Du Z.J."/>
        </authorList>
    </citation>
    <scope>NUCLEOTIDE SEQUENCE</scope>
    <source>
        <strain evidence="1">M39</strain>
    </source>
</reference>
<gene>
    <name evidence="1" type="ORF">QU605_08780</name>
</gene>
<protein>
    <recommendedName>
        <fullName evidence="3">DUF4440 domain-containing protein</fullName>
    </recommendedName>
</protein>
<organism evidence="1 2">
    <name type="scientific">Robiginitalea aurantiaca</name>
    <dbReference type="NCBI Taxonomy" id="3056915"/>
    <lineage>
        <taxon>Bacteria</taxon>
        <taxon>Pseudomonadati</taxon>
        <taxon>Bacteroidota</taxon>
        <taxon>Flavobacteriia</taxon>
        <taxon>Flavobacteriales</taxon>
        <taxon>Flavobacteriaceae</taxon>
        <taxon>Robiginitalea</taxon>
    </lineage>
</organism>
<evidence type="ECO:0000313" key="1">
    <source>
        <dbReference type="EMBL" id="MDM9631563.1"/>
    </source>
</evidence>
<dbReference type="Gene3D" id="3.10.450.50">
    <property type="match status" value="1"/>
</dbReference>
<keyword evidence="2" id="KW-1185">Reference proteome</keyword>
<evidence type="ECO:0000313" key="2">
    <source>
        <dbReference type="Proteomes" id="UP001174839"/>
    </source>
</evidence>
<proteinExistence type="predicted"/>
<accession>A0ABT7WF59</accession>
<comment type="caution">
    <text evidence="1">The sequence shown here is derived from an EMBL/GenBank/DDBJ whole genome shotgun (WGS) entry which is preliminary data.</text>
</comment>
<dbReference type="InterPro" id="IPR032710">
    <property type="entry name" value="NTF2-like_dom_sf"/>
</dbReference>
<dbReference type="Proteomes" id="UP001174839">
    <property type="component" value="Unassembled WGS sequence"/>
</dbReference>